<dbReference type="GO" id="GO:0016020">
    <property type="term" value="C:membrane"/>
    <property type="evidence" value="ECO:0007669"/>
    <property type="project" value="UniProtKB-SubCell"/>
</dbReference>
<keyword evidence="5" id="KW-0406">Ion transport</keyword>
<keyword evidence="9" id="KW-1185">Reference proteome</keyword>
<reference evidence="10" key="1">
    <citation type="submission" date="2025-08" db="UniProtKB">
        <authorList>
            <consortium name="RefSeq"/>
        </authorList>
    </citation>
    <scope>IDENTIFICATION</scope>
</reference>
<dbReference type="InterPro" id="IPR036719">
    <property type="entry name" value="Neuro-gated_channel_TM_sf"/>
</dbReference>
<dbReference type="Proteomes" id="UP001165740">
    <property type="component" value="Chromosome 8"/>
</dbReference>
<proteinExistence type="inferred from homology"/>
<name>A0A9W3B3T0_BIOGL</name>
<dbReference type="OrthoDB" id="6142676at2759"/>
<keyword evidence="4 5" id="KW-0472">Membrane</keyword>
<evidence type="ECO:0000313" key="10">
    <source>
        <dbReference type="RefSeq" id="XP_055894110.1"/>
    </source>
</evidence>
<organism evidence="9 10">
    <name type="scientific">Biomphalaria glabrata</name>
    <name type="common">Bloodfluke planorb</name>
    <name type="synonym">Freshwater snail</name>
    <dbReference type="NCBI Taxonomy" id="6526"/>
    <lineage>
        <taxon>Eukaryota</taxon>
        <taxon>Metazoa</taxon>
        <taxon>Spiralia</taxon>
        <taxon>Lophotrochozoa</taxon>
        <taxon>Mollusca</taxon>
        <taxon>Gastropoda</taxon>
        <taxon>Heterobranchia</taxon>
        <taxon>Euthyneura</taxon>
        <taxon>Panpulmonata</taxon>
        <taxon>Hygrophila</taxon>
        <taxon>Lymnaeoidea</taxon>
        <taxon>Planorbidae</taxon>
        <taxon>Biomphalaria</taxon>
    </lineage>
</organism>
<dbReference type="InterPro" id="IPR036734">
    <property type="entry name" value="Neur_chan_lig-bd_sf"/>
</dbReference>
<keyword evidence="5" id="KW-0813">Transport</keyword>
<comment type="subcellular location">
    <subcellularLocation>
        <location evidence="1">Membrane</location>
        <topology evidence="1">Multi-pass membrane protein</topology>
    </subcellularLocation>
</comment>
<keyword evidence="2 5" id="KW-0812">Transmembrane</keyword>
<feature type="compositionally biased region" description="Basic residues" evidence="6">
    <location>
        <begin position="348"/>
        <end position="358"/>
    </location>
</feature>
<dbReference type="PROSITE" id="PS00236">
    <property type="entry name" value="NEUROTR_ION_CHANNEL"/>
    <property type="match status" value="1"/>
</dbReference>
<dbReference type="OMA" id="QVSKPMP"/>
<dbReference type="FunFam" id="2.70.170.10:FF:000028">
    <property type="entry name" value="AcetylCholine Receptor"/>
    <property type="match status" value="1"/>
</dbReference>
<dbReference type="AlphaFoldDB" id="A0A9W3B3T0"/>
<evidence type="ECO:0000256" key="2">
    <source>
        <dbReference type="ARBA" id="ARBA00022692"/>
    </source>
</evidence>
<dbReference type="InterPro" id="IPR038050">
    <property type="entry name" value="Neuro_actylchol_rec"/>
</dbReference>
<evidence type="ECO:0000256" key="5">
    <source>
        <dbReference type="RuleBase" id="RU000687"/>
    </source>
</evidence>
<dbReference type="InterPro" id="IPR006029">
    <property type="entry name" value="Neurotrans-gated_channel_TM"/>
</dbReference>
<dbReference type="PANTHER" id="PTHR18945">
    <property type="entry name" value="NEUROTRANSMITTER GATED ION CHANNEL"/>
    <property type="match status" value="1"/>
</dbReference>
<sequence length="410" mass="47134">MLTFFNDRLDKQNYNPQIRPLIDQSHVLEVTVLFELVSIVEVNEVTQSFNCNGFLFFNWTDEILAWNKTDNVDNGIHPLPADIWRPRVIQMNTLEKRDLFDDDKAPLFVLRNGTVIWVPGSLFPTSCQLNMTNYPFDQQTCHIKLVAMSHDERELQFRALYPYARNETYTLNGEWDLLKTEVRTETFDASYVNLSSIQVLFVMKRRPTFFLLNILFPVVFLSFLNIFVFVIPAESGEKISYGITVLLAISVYMSTVSGMLPRASETLPYVIIYLFILLILSMITVICSIIIVQLHNMEEKEDMLQRVKENFGAAFSKVNLLRRAVTAFSNKEKLSAKNDSGVEDMSAHHRPSQNKPKGHVAADEEQKVIQLPKINQYKVIGRHINIVLFLVFLVMYVALTLGFILSISSD</sequence>
<evidence type="ECO:0000256" key="1">
    <source>
        <dbReference type="ARBA" id="ARBA00004141"/>
    </source>
</evidence>
<dbReference type="GO" id="GO:0004888">
    <property type="term" value="F:transmembrane signaling receptor activity"/>
    <property type="evidence" value="ECO:0007669"/>
    <property type="project" value="InterPro"/>
</dbReference>
<dbReference type="GeneID" id="106058220"/>
<feature type="transmembrane region" description="Helical" evidence="5">
    <location>
        <begin position="272"/>
        <end position="294"/>
    </location>
</feature>
<gene>
    <name evidence="10" type="primary">LOC106058220</name>
</gene>
<feature type="transmembrane region" description="Helical" evidence="5">
    <location>
        <begin position="386"/>
        <end position="407"/>
    </location>
</feature>
<dbReference type="InterPro" id="IPR006202">
    <property type="entry name" value="Neur_chan_lig-bd"/>
</dbReference>
<dbReference type="InterPro" id="IPR006201">
    <property type="entry name" value="Neur_channel"/>
</dbReference>
<dbReference type="CDD" id="cd18989">
    <property type="entry name" value="LGIC_ECD_cation"/>
    <property type="match status" value="1"/>
</dbReference>
<feature type="transmembrane region" description="Helical" evidence="5">
    <location>
        <begin position="239"/>
        <end position="260"/>
    </location>
</feature>
<accession>A0A9W3B3T0</accession>
<dbReference type="Gene3D" id="2.70.170.10">
    <property type="entry name" value="Neurotransmitter-gated ion-channel ligand-binding domain"/>
    <property type="match status" value="1"/>
</dbReference>
<dbReference type="SUPFAM" id="SSF63712">
    <property type="entry name" value="Nicotinic receptor ligand binding domain-like"/>
    <property type="match status" value="1"/>
</dbReference>
<evidence type="ECO:0000256" key="3">
    <source>
        <dbReference type="ARBA" id="ARBA00022989"/>
    </source>
</evidence>
<feature type="domain" description="Neurotransmitter-gated ion-channel transmembrane" evidence="8">
    <location>
        <begin position="214"/>
        <end position="366"/>
    </location>
</feature>
<dbReference type="InterPro" id="IPR018000">
    <property type="entry name" value="Neurotransmitter_ion_chnl_CS"/>
</dbReference>
<dbReference type="PRINTS" id="PR00252">
    <property type="entry name" value="NRIONCHANNEL"/>
</dbReference>
<dbReference type="GO" id="GO:0005230">
    <property type="term" value="F:extracellular ligand-gated monoatomic ion channel activity"/>
    <property type="evidence" value="ECO:0007669"/>
    <property type="project" value="InterPro"/>
</dbReference>
<dbReference type="Pfam" id="PF02931">
    <property type="entry name" value="Neur_chan_LBD"/>
    <property type="match status" value="1"/>
</dbReference>
<evidence type="ECO:0000256" key="4">
    <source>
        <dbReference type="ARBA" id="ARBA00023136"/>
    </source>
</evidence>
<dbReference type="Gene3D" id="1.20.58.390">
    <property type="entry name" value="Neurotransmitter-gated ion-channel transmembrane domain"/>
    <property type="match status" value="1"/>
</dbReference>
<evidence type="ECO:0000313" key="9">
    <source>
        <dbReference type="Proteomes" id="UP001165740"/>
    </source>
</evidence>
<dbReference type="Pfam" id="PF02932">
    <property type="entry name" value="Neur_chan_memb"/>
    <property type="match status" value="1"/>
</dbReference>
<protein>
    <submittedName>
        <fullName evidence="10">Neuronal acetylcholine receptor subunit beta-4-like</fullName>
    </submittedName>
</protein>
<keyword evidence="5" id="KW-0407">Ion channel</keyword>
<dbReference type="CDD" id="cd19051">
    <property type="entry name" value="LGIC_TM_cation"/>
    <property type="match status" value="1"/>
</dbReference>
<evidence type="ECO:0000259" key="7">
    <source>
        <dbReference type="Pfam" id="PF02931"/>
    </source>
</evidence>
<dbReference type="RefSeq" id="XP_055894110.1">
    <property type="nucleotide sequence ID" value="XM_056038135.1"/>
</dbReference>
<feature type="region of interest" description="Disordered" evidence="6">
    <location>
        <begin position="336"/>
        <end position="362"/>
    </location>
</feature>
<comment type="similarity">
    <text evidence="5">Belongs to the ligand-gated ion channel (TC 1.A.9) family.</text>
</comment>
<feature type="transmembrane region" description="Helical" evidence="5">
    <location>
        <begin position="210"/>
        <end position="233"/>
    </location>
</feature>
<evidence type="ECO:0000259" key="8">
    <source>
        <dbReference type="Pfam" id="PF02932"/>
    </source>
</evidence>
<evidence type="ECO:0000256" key="6">
    <source>
        <dbReference type="SAM" id="MobiDB-lite"/>
    </source>
</evidence>
<dbReference type="SUPFAM" id="SSF90112">
    <property type="entry name" value="Neurotransmitter-gated ion-channel transmembrane pore"/>
    <property type="match status" value="1"/>
</dbReference>
<feature type="domain" description="Neurotransmitter-gated ion-channel ligand-binding" evidence="7">
    <location>
        <begin position="12"/>
        <end position="207"/>
    </location>
</feature>
<keyword evidence="3 5" id="KW-1133">Transmembrane helix</keyword>